<evidence type="ECO:0000313" key="6">
    <source>
        <dbReference type="EMBL" id="KAG3225591.1"/>
    </source>
</evidence>
<comment type="caution">
    <text evidence="8">The sequence shown here is derived from an EMBL/GenBank/DDBJ whole genome shotgun (WGS) entry which is preliminary data.</text>
</comment>
<dbReference type="Proteomes" id="UP000251314">
    <property type="component" value="Unassembled WGS sequence"/>
</dbReference>
<dbReference type="AlphaFoldDB" id="A0A329SFV5"/>
<feature type="region of interest" description="Disordered" evidence="1">
    <location>
        <begin position="1"/>
        <end position="27"/>
    </location>
</feature>
<feature type="region of interest" description="Disordered" evidence="1">
    <location>
        <begin position="139"/>
        <end position="211"/>
    </location>
</feature>
<dbReference type="EMBL" id="RCMV01000079">
    <property type="protein sequence ID" value="KAG3225591.1"/>
    <property type="molecule type" value="Genomic_DNA"/>
</dbReference>
<dbReference type="OrthoDB" id="165832at2759"/>
<dbReference type="Proteomes" id="UP000735874">
    <property type="component" value="Unassembled WGS sequence"/>
</dbReference>
<reference evidence="8 9" key="1">
    <citation type="submission" date="2018-01" db="EMBL/GenBank/DDBJ databases">
        <title>Draft genome of the strawberry crown rot pathogen Phytophthora cactorum.</title>
        <authorList>
            <person name="Armitage A.D."/>
            <person name="Lysoe E."/>
            <person name="Nellist C.F."/>
            <person name="Harrison R.J."/>
            <person name="Brurberg M.B."/>
        </authorList>
    </citation>
    <scope>NUCLEOTIDE SEQUENCE [LARGE SCALE GENOMIC DNA]</scope>
    <source>
        <strain evidence="8 9">10300</strain>
    </source>
</reference>
<sequence length="211" mass="22976">MDVPSWHPANQNSDAARRLAMSGEASAPKRVTYEVVDTSTEAEREMVATEEENVVLGGGRGLLDPSDRLYLVDQTQLEQQARDREKMERLAALQTFRSNALKLQAHKTEITVAVSSNGKKSPLSVKKKAVVVIKAKKRLATPSGKETTKTKKSRTISRSPAAGGEEDQTPVKVQTQENSKKSGTTLTTKPPIKNPATALLLQDYSSSSDDE</sequence>
<organism evidence="8 9">
    <name type="scientific">Phytophthora cactorum</name>
    <dbReference type="NCBI Taxonomy" id="29920"/>
    <lineage>
        <taxon>Eukaryota</taxon>
        <taxon>Sar</taxon>
        <taxon>Stramenopiles</taxon>
        <taxon>Oomycota</taxon>
        <taxon>Peronosporomycetes</taxon>
        <taxon>Peronosporales</taxon>
        <taxon>Peronosporaceae</taxon>
        <taxon>Phytophthora</taxon>
    </lineage>
</organism>
<reference evidence="7" key="3">
    <citation type="submission" date="2021-01" db="EMBL/GenBank/DDBJ databases">
        <title>Phytophthora aleatoria, a newly-described species from Pinus radiata is distinct from Phytophthora cactorum isolates based on comparative genomics.</title>
        <authorList>
            <person name="Mcdougal R."/>
            <person name="Panda P."/>
            <person name="Williams N."/>
            <person name="Studholme D.J."/>
        </authorList>
    </citation>
    <scope>NUCLEOTIDE SEQUENCE</scope>
    <source>
        <strain evidence="7">NZFS 3830</strain>
    </source>
</reference>
<keyword evidence="9" id="KW-1185">Reference proteome</keyword>
<evidence type="ECO:0000313" key="9">
    <source>
        <dbReference type="Proteomes" id="UP000251314"/>
    </source>
</evidence>
<dbReference type="EMBL" id="RCMI01000072">
    <property type="protein sequence ID" value="KAG2937813.1"/>
    <property type="molecule type" value="Genomic_DNA"/>
</dbReference>
<evidence type="ECO:0000313" key="3">
    <source>
        <dbReference type="EMBL" id="KAG2937813.1"/>
    </source>
</evidence>
<evidence type="ECO:0000313" key="2">
    <source>
        <dbReference type="EMBL" id="KAG2864383.1"/>
    </source>
</evidence>
<evidence type="ECO:0000313" key="4">
    <source>
        <dbReference type="EMBL" id="KAG2951181.1"/>
    </source>
</evidence>
<dbReference type="Proteomes" id="UP000736787">
    <property type="component" value="Unassembled WGS sequence"/>
</dbReference>
<feature type="compositionally biased region" description="Low complexity" evidence="1">
    <location>
        <begin position="199"/>
        <end position="211"/>
    </location>
</feature>
<accession>A0A329SFV5</accession>
<proteinExistence type="predicted"/>
<dbReference type="EMBL" id="JAENGZ010000384">
    <property type="protein sequence ID" value="KAG6960500.1"/>
    <property type="molecule type" value="Genomic_DNA"/>
</dbReference>
<evidence type="ECO:0000313" key="8">
    <source>
        <dbReference type="EMBL" id="RAW35713.1"/>
    </source>
</evidence>
<name>A0A329SFV5_9STRA</name>
<feature type="compositionally biased region" description="Polar residues" evidence="1">
    <location>
        <begin position="171"/>
        <end position="188"/>
    </location>
</feature>
<evidence type="ECO:0000313" key="7">
    <source>
        <dbReference type="EMBL" id="KAG6960500.1"/>
    </source>
</evidence>
<dbReference type="EMBL" id="RCMG01000081">
    <property type="protein sequence ID" value="KAG2864383.1"/>
    <property type="molecule type" value="Genomic_DNA"/>
</dbReference>
<dbReference type="Proteomes" id="UP000697107">
    <property type="component" value="Unassembled WGS sequence"/>
</dbReference>
<dbReference type="Proteomes" id="UP000774804">
    <property type="component" value="Unassembled WGS sequence"/>
</dbReference>
<dbReference type="Proteomes" id="UP000760860">
    <property type="component" value="Unassembled WGS sequence"/>
</dbReference>
<evidence type="ECO:0000313" key="5">
    <source>
        <dbReference type="EMBL" id="KAG2979145.1"/>
    </source>
</evidence>
<dbReference type="Proteomes" id="UP000688947">
    <property type="component" value="Unassembled WGS sequence"/>
</dbReference>
<gene>
    <name evidence="7" type="ORF">JG687_00008194</name>
    <name evidence="8" type="ORF">PC110_g7985</name>
    <name evidence="2" type="ORF">PC113_g4598</name>
    <name evidence="3" type="ORF">PC115_g3999</name>
    <name evidence="4" type="ORF">PC117_g3782</name>
    <name evidence="5" type="ORF">PC118_g11908</name>
    <name evidence="6" type="ORF">PC129_g3797</name>
</gene>
<protein>
    <submittedName>
        <fullName evidence="8">Uncharacterized protein</fullName>
    </submittedName>
</protein>
<dbReference type="VEuPathDB" id="FungiDB:PC110_g7985"/>
<dbReference type="EMBL" id="RCML01000371">
    <property type="protein sequence ID" value="KAG2979145.1"/>
    <property type="molecule type" value="Genomic_DNA"/>
</dbReference>
<evidence type="ECO:0000256" key="1">
    <source>
        <dbReference type="SAM" id="MobiDB-lite"/>
    </source>
</evidence>
<reference evidence="2" key="2">
    <citation type="submission" date="2018-10" db="EMBL/GenBank/DDBJ databases">
        <title>Effector identification in a new, highly contiguous assembly of the strawberry crown rot pathogen Phytophthora cactorum.</title>
        <authorList>
            <person name="Armitage A.D."/>
            <person name="Nellist C.F."/>
            <person name="Bates H."/>
            <person name="Vickerstaff R.J."/>
            <person name="Harrison R.J."/>
        </authorList>
    </citation>
    <scope>NUCLEOTIDE SEQUENCE</scope>
    <source>
        <strain evidence="2">15-7</strain>
        <strain evidence="3">4032</strain>
        <strain evidence="4">4040</strain>
        <strain evidence="5">P415</strain>
        <strain evidence="6">P421</strain>
    </source>
</reference>
<dbReference type="EMBL" id="RCMK01000056">
    <property type="protein sequence ID" value="KAG2951181.1"/>
    <property type="molecule type" value="Genomic_DNA"/>
</dbReference>
<dbReference type="EMBL" id="MJFZ01000160">
    <property type="protein sequence ID" value="RAW35713.1"/>
    <property type="molecule type" value="Genomic_DNA"/>
</dbReference>